<keyword evidence="4 6" id="KW-1133">Transmembrane helix</keyword>
<comment type="subcellular location">
    <subcellularLocation>
        <location evidence="1">Cell membrane</location>
        <topology evidence="1">Multi-pass membrane protein</topology>
    </subcellularLocation>
</comment>
<keyword evidence="6" id="KW-0479">Metal-binding</keyword>
<feature type="transmembrane region" description="Helical" evidence="6">
    <location>
        <begin position="37"/>
        <end position="56"/>
    </location>
</feature>
<evidence type="ECO:0000256" key="3">
    <source>
        <dbReference type="ARBA" id="ARBA00022692"/>
    </source>
</evidence>
<proteinExistence type="inferred from homology"/>
<feature type="transmembrane region" description="Helical" evidence="6">
    <location>
        <begin position="588"/>
        <end position="606"/>
    </location>
</feature>
<comment type="caution">
    <text evidence="8">The sequence shown here is derived from an EMBL/GenBank/DDBJ whole genome shotgun (WGS) entry which is preliminary data.</text>
</comment>
<dbReference type="SUPFAM" id="SSF81653">
    <property type="entry name" value="Calcium ATPase, transduction domain A"/>
    <property type="match status" value="1"/>
</dbReference>
<dbReference type="Pfam" id="PF00122">
    <property type="entry name" value="E1-E2_ATPase"/>
    <property type="match status" value="1"/>
</dbReference>
<feature type="transmembrane region" description="Helical" evidence="6">
    <location>
        <begin position="563"/>
        <end position="582"/>
    </location>
</feature>
<dbReference type="Pfam" id="PF00702">
    <property type="entry name" value="Hydrolase"/>
    <property type="match status" value="1"/>
</dbReference>
<feature type="transmembrane region" description="Helical" evidence="6">
    <location>
        <begin position="68"/>
        <end position="93"/>
    </location>
</feature>
<keyword evidence="6 8" id="KW-0067">ATP-binding</keyword>
<comment type="similarity">
    <text evidence="2 6">Belongs to the cation transport ATPase (P-type) (TC 3.A.3) family. Type IB subfamily.</text>
</comment>
<evidence type="ECO:0000256" key="6">
    <source>
        <dbReference type="RuleBase" id="RU362081"/>
    </source>
</evidence>
<dbReference type="InterPro" id="IPR059000">
    <property type="entry name" value="ATPase_P-type_domA"/>
</dbReference>
<dbReference type="InterPro" id="IPR023214">
    <property type="entry name" value="HAD_sf"/>
</dbReference>
<dbReference type="InterPro" id="IPR027256">
    <property type="entry name" value="P-typ_ATPase_IB"/>
</dbReference>
<keyword evidence="9" id="KW-1185">Reference proteome</keyword>
<dbReference type="PANTHER" id="PTHR48085:SF5">
    <property type="entry name" value="CADMIUM_ZINC-TRANSPORTING ATPASE HMA4-RELATED"/>
    <property type="match status" value="1"/>
</dbReference>
<keyword evidence="6" id="KW-1003">Cell membrane</keyword>
<accession>A0ABQ1QKE7</accession>
<dbReference type="NCBIfam" id="TIGR01512">
    <property type="entry name" value="ATPase-IB2_Cd"/>
    <property type="match status" value="1"/>
</dbReference>
<name>A0ABQ1QKE7_9ACTN</name>
<dbReference type="SUPFAM" id="SSF56784">
    <property type="entry name" value="HAD-like"/>
    <property type="match status" value="1"/>
</dbReference>
<dbReference type="Gene3D" id="2.70.150.10">
    <property type="entry name" value="Calcium-transporting ATPase, cytoplasmic transduction domain A"/>
    <property type="match status" value="1"/>
</dbReference>
<dbReference type="Proteomes" id="UP000630594">
    <property type="component" value="Unassembled WGS sequence"/>
</dbReference>
<dbReference type="InterPro" id="IPR036412">
    <property type="entry name" value="HAD-like_sf"/>
</dbReference>
<feature type="transmembrane region" description="Helical" evidence="6">
    <location>
        <begin position="260"/>
        <end position="280"/>
    </location>
</feature>
<evidence type="ECO:0000256" key="2">
    <source>
        <dbReference type="ARBA" id="ARBA00006024"/>
    </source>
</evidence>
<keyword evidence="5 6" id="KW-0472">Membrane</keyword>
<dbReference type="InterPro" id="IPR023298">
    <property type="entry name" value="ATPase_P-typ_TM_dom_sf"/>
</dbReference>
<evidence type="ECO:0000313" key="8">
    <source>
        <dbReference type="EMBL" id="GGD31229.1"/>
    </source>
</evidence>
<dbReference type="InterPro" id="IPR018303">
    <property type="entry name" value="ATPase_P-typ_P_site"/>
</dbReference>
<keyword evidence="6" id="KW-0547">Nucleotide-binding</keyword>
<dbReference type="InterPro" id="IPR008250">
    <property type="entry name" value="ATPase_P-typ_transduc_dom_A_sf"/>
</dbReference>
<dbReference type="PANTHER" id="PTHR48085">
    <property type="entry name" value="CADMIUM/ZINC-TRANSPORTING ATPASE HMA2-RELATED"/>
    <property type="match status" value="1"/>
</dbReference>
<sequence>MPETFAFRIQRALTLLAVAGLVVGVVLWALDQPAALALTAFVVLGIVIAVTAVEMVRDLMEGHWGLDILAMIAMGATLAVGEYVAGLIIAVMLTGGEAVEAWAARQASRELDTLLNRAPAYAMRITPGSGEVVQIPVEEVEVGDALLVRSSEILPVDGVLLSERAVIDESSVTGEPVPVTYDAGAALLSGTMNGTATFTMRATRTAGESQYATIVQLVEAAVSSRAPMVRLADRYAVPFTAVSLLIAGIAWWLSGDPVRFAEVLVVATPCPLLIAAPVAFMGGMSSAAKLNVIIKEGGALETLAGVRSVAFDKTGTLTQGRPTVSRIEPGARSAEDVLRLAAAAEQYSVHVFAAPVVEAAHGRQLDLPTVLEAEEMATNGVLAVLGNGEQVRVGKPAFVEEVVGALARPTLEAGETAVYVAVDDELAGVIVLSDPVREHARHTIERLRSFGASEFVLVTGDVAPTARSVADGIGITTVHAETTPQGKVDVVASLQPRPVMMVGDGINDAPVLAAADVGIAMAGRGATAASESASAVVTSDDLSRVADVVEVSRGTVKIALQSIWMGIVISIGLMMVAAFGHLPAVAGALLQEVVDLLAILSALRALSLHRRLRRTEVTTAALAH</sequence>
<keyword evidence="3 6" id="KW-0812">Transmembrane</keyword>
<dbReference type="EMBL" id="BMCK01000006">
    <property type="protein sequence ID" value="GGD31229.1"/>
    <property type="molecule type" value="Genomic_DNA"/>
</dbReference>
<evidence type="ECO:0000256" key="5">
    <source>
        <dbReference type="ARBA" id="ARBA00023136"/>
    </source>
</evidence>
<dbReference type="PRINTS" id="PR00119">
    <property type="entry name" value="CATATPASE"/>
</dbReference>
<evidence type="ECO:0000313" key="9">
    <source>
        <dbReference type="Proteomes" id="UP000630594"/>
    </source>
</evidence>
<evidence type="ECO:0000256" key="4">
    <source>
        <dbReference type="ARBA" id="ARBA00022989"/>
    </source>
</evidence>
<protein>
    <submittedName>
        <fullName evidence="8">Cobalt ABC transporter ATP-binding protein</fullName>
    </submittedName>
</protein>
<feature type="domain" description="P-type ATPase A" evidence="7">
    <location>
        <begin position="123"/>
        <end position="219"/>
    </location>
</feature>
<gene>
    <name evidence="8" type="ORF">GCM10007231_33490</name>
</gene>
<dbReference type="SUPFAM" id="SSF81665">
    <property type="entry name" value="Calcium ATPase, transmembrane domain M"/>
    <property type="match status" value="1"/>
</dbReference>
<evidence type="ECO:0000259" key="7">
    <source>
        <dbReference type="Pfam" id="PF00122"/>
    </source>
</evidence>
<dbReference type="NCBIfam" id="TIGR01525">
    <property type="entry name" value="ATPase-IB_hvy"/>
    <property type="match status" value="1"/>
</dbReference>
<dbReference type="InterPro" id="IPR051014">
    <property type="entry name" value="Cation_Transport_ATPase_IB"/>
</dbReference>
<dbReference type="GO" id="GO:0005524">
    <property type="term" value="F:ATP binding"/>
    <property type="evidence" value="ECO:0007669"/>
    <property type="project" value="UniProtKB-KW"/>
</dbReference>
<dbReference type="InterPro" id="IPR001757">
    <property type="entry name" value="P_typ_ATPase"/>
</dbReference>
<dbReference type="PROSITE" id="PS00154">
    <property type="entry name" value="ATPASE_E1_E2"/>
    <property type="match status" value="1"/>
</dbReference>
<dbReference type="RefSeq" id="WP_188422485.1">
    <property type="nucleotide sequence ID" value="NZ_BMCK01000006.1"/>
</dbReference>
<evidence type="ECO:0000256" key="1">
    <source>
        <dbReference type="ARBA" id="ARBA00004651"/>
    </source>
</evidence>
<dbReference type="Gene3D" id="3.40.50.1000">
    <property type="entry name" value="HAD superfamily/HAD-like"/>
    <property type="match status" value="1"/>
</dbReference>
<reference evidence="9" key="1">
    <citation type="journal article" date="2019" name="Int. J. Syst. Evol. Microbiol.">
        <title>The Global Catalogue of Microorganisms (GCM) 10K type strain sequencing project: providing services to taxonomists for standard genome sequencing and annotation.</title>
        <authorList>
            <consortium name="The Broad Institute Genomics Platform"/>
            <consortium name="The Broad Institute Genome Sequencing Center for Infectious Disease"/>
            <person name="Wu L."/>
            <person name="Ma J."/>
        </authorList>
    </citation>
    <scope>NUCLEOTIDE SEQUENCE [LARGE SCALE GENOMIC DNA]</scope>
    <source>
        <strain evidence="9">CCM 7403</strain>
    </source>
</reference>
<feature type="transmembrane region" description="Helical" evidence="6">
    <location>
        <begin position="12"/>
        <end position="30"/>
    </location>
</feature>
<feature type="transmembrane region" description="Helical" evidence="6">
    <location>
        <begin position="235"/>
        <end position="254"/>
    </location>
</feature>
<dbReference type="InterPro" id="IPR023299">
    <property type="entry name" value="ATPase_P-typ_cyto_dom_N"/>
</dbReference>
<dbReference type="NCBIfam" id="TIGR01494">
    <property type="entry name" value="ATPase_P-type"/>
    <property type="match status" value="2"/>
</dbReference>
<dbReference type="Gene3D" id="3.40.1110.10">
    <property type="entry name" value="Calcium-transporting ATPase, cytoplasmic domain N"/>
    <property type="match status" value="1"/>
</dbReference>
<organism evidence="8 9">
    <name type="scientific">Nocardioides daphniae</name>
    <dbReference type="NCBI Taxonomy" id="402297"/>
    <lineage>
        <taxon>Bacteria</taxon>
        <taxon>Bacillati</taxon>
        <taxon>Actinomycetota</taxon>
        <taxon>Actinomycetes</taxon>
        <taxon>Propionibacteriales</taxon>
        <taxon>Nocardioidaceae</taxon>
        <taxon>Nocardioides</taxon>
    </lineage>
</organism>